<sequence length="93" mass="9945">MCTKQKSDLQVEYTYTFCGALSSLYQPDSIEIMYLEVSPVNANIIGVSALLILVSLLCALCCGAIARRAFFRFSCAGSGSTNSSSRASRSSTV</sequence>
<accession>A0ABD2WLT2</accession>
<protein>
    <submittedName>
        <fullName evidence="2">Uncharacterized protein</fullName>
    </submittedName>
</protein>
<reference evidence="2 3" key="1">
    <citation type="journal article" date="2024" name="bioRxiv">
        <title>A reference genome for Trichogramma kaykai: A tiny desert-dwelling parasitoid wasp with competing sex-ratio distorters.</title>
        <authorList>
            <person name="Culotta J."/>
            <person name="Lindsey A.R."/>
        </authorList>
    </citation>
    <scope>NUCLEOTIDE SEQUENCE [LARGE SCALE GENOMIC DNA]</scope>
    <source>
        <strain evidence="2 3">KSX58</strain>
    </source>
</reference>
<name>A0ABD2WLT2_9HYME</name>
<evidence type="ECO:0000313" key="2">
    <source>
        <dbReference type="EMBL" id="KAL3393705.1"/>
    </source>
</evidence>
<keyword evidence="1" id="KW-1133">Transmembrane helix</keyword>
<feature type="transmembrane region" description="Helical" evidence="1">
    <location>
        <begin position="44"/>
        <end position="66"/>
    </location>
</feature>
<gene>
    <name evidence="2" type="ORF">TKK_011969</name>
</gene>
<evidence type="ECO:0000256" key="1">
    <source>
        <dbReference type="SAM" id="Phobius"/>
    </source>
</evidence>
<keyword evidence="3" id="KW-1185">Reference proteome</keyword>
<dbReference type="AlphaFoldDB" id="A0ABD2WLT2"/>
<keyword evidence="1" id="KW-0812">Transmembrane</keyword>
<proteinExistence type="predicted"/>
<organism evidence="2 3">
    <name type="scientific">Trichogramma kaykai</name>
    <dbReference type="NCBI Taxonomy" id="54128"/>
    <lineage>
        <taxon>Eukaryota</taxon>
        <taxon>Metazoa</taxon>
        <taxon>Ecdysozoa</taxon>
        <taxon>Arthropoda</taxon>
        <taxon>Hexapoda</taxon>
        <taxon>Insecta</taxon>
        <taxon>Pterygota</taxon>
        <taxon>Neoptera</taxon>
        <taxon>Endopterygota</taxon>
        <taxon>Hymenoptera</taxon>
        <taxon>Apocrita</taxon>
        <taxon>Proctotrupomorpha</taxon>
        <taxon>Chalcidoidea</taxon>
        <taxon>Trichogrammatidae</taxon>
        <taxon>Trichogramma</taxon>
    </lineage>
</organism>
<comment type="caution">
    <text evidence="2">The sequence shown here is derived from an EMBL/GenBank/DDBJ whole genome shotgun (WGS) entry which is preliminary data.</text>
</comment>
<dbReference type="Proteomes" id="UP001627154">
    <property type="component" value="Unassembled WGS sequence"/>
</dbReference>
<keyword evidence="1" id="KW-0472">Membrane</keyword>
<evidence type="ECO:0000313" key="3">
    <source>
        <dbReference type="Proteomes" id="UP001627154"/>
    </source>
</evidence>
<dbReference type="EMBL" id="JBJJXI010000096">
    <property type="protein sequence ID" value="KAL3393705.1"/>
    <property type="molecule type" value="Genomic_DNA"/>
</dbReference>